<feature type="region of interest" description="Disordered" evidence="1">
    <location>
        <begin position="95"/>
        <end position="119"/>
    </location>
</feature>
<accession>A0AAE1UN94</accession>
<dbReference type="PANTHER" id="PTHR12243:SF67">
    <property type="entry name" value="COREPRESSOR OF PANGOLIN, ISOFORM A-RELATED"/>
    <property type="match status" value="1"/>
</dbReference>
<evidence type="ECO:0000313" key="3">
    <source>
        <dbReference type="EMBL" id="KAK4326826.1"/>
    </source>
</evidence>
<evidence type="ECO:0000256" key="1">
    <source>
        <dbReference type="SAM" id="MobiDB-lite"/>
    </source>
</evidence>
<reference evidence="3" key="1">
    <citation type="submission" date="2023-11" db="EMBL/GenBank/DDBJ databases">
        <title>Genome assemblies of two species of porcelain crab, Petrolisthes cinctipes and Petrolisthes manimaculis (Anomura: Porcellanidae).</title>
        <authorList>
            <person name="Angst P."/>
        </authorList>
    </citation>
    <scope>NUCLEOTIDE SEQUENCE</scope>
    <source>
        <strain evidence="3">PB745_02</strain>
        <tissue evidence="3">Gill</tissue>
    </source>
</reference>
<evidence type="ECO:0000313" key="4">
    <source>
        <dbReference type="Proteomes" id="UP001292094"/>
    </source>
</evidence>
<organism evidence="3 4">
    <name type="scientific">Petrolisthes manimaculis</name>
    <dbReference type="NCBI Taxonomy" id="1843537"/>
    <lineage>
        <taxon>Eukaryota</taxon>
        <taxon>Metazoa</taxon>
        <taxon>Ecdysozoa</taxon>
        <taxon>Arthropoda</taxon>
        <taxon>Crustacea</taxon>
        <taxon>Multicrustacea</taxon>
        <taxon>Malacostraca</taxon>
        <taxon>Eumalacostraca</taxon>
        <taxon>Eucarida</taxon>
        <taxon>Decapoda</taxon>
        <taxon>Pleocyemata</taxon>
        <taxon>Anomura</taxon>
        <taxon>Galatheoidea</taxon>
        <taxon>Porcellanidae</taxon>
        <taxon>Petrolisthes</taxon>
    </lineage>
</organism>
<feature type="domain" description="MADF" evidence="2">
    <location>
        <begin position="1"/>
        <end position="89"/>
    </location>
</feature>
<dbReference type="Pfam" id="PF10545">
    <property type="entry name" value="MADF_DNA_bdg"/>
    <property type="match status" value="1"/>
</dbReference>
<name>A0AAE1UN94_9EUCA</name>
<keyword evidence="4" id="KW-1185">Reference proteome</keyword>
<dbReference type="AlphaFoldDB" id="A0AAE1UN94"/>
<dbReference type="SMART" id="SM00595">
    <property type="entry name" value="MADF"/>
    <property type="match status" value="1"/>
</dbReference>
<dbReference type="InterPro" id="IPR039353">
    <property type="entry name" value="TF_Adf1"/>
</dbReference>
<comment type="caution">
    <text evidence="3">The sequence shown here is derived from an EMBL/GenBank/DDBJ whole genome shotgun (WGS) entry which is preliminary data.</text>
</comment>
<evidence type="ECO:0000259" key="2">
    <source>
        <dbReference type="PROSITE" id="PS51029"/>
    </source>
</evidence>
<dbReference type="Proteomes" id="UP001292094">
    <property type="component" value="Unassembled WGS sequence"/>
</dbReference>
<gene>
    <name evidence="3" type="ORF">Pmani_002683</name>
</gene>
<proteinExistence type="predicted"/>
<sequence>MLIELVKTKPELYDLTSLRYSDNVAKRRSWVEVSRQLGCEVSKCKERWECLRLQYRKHINKKTKSGQAAANSQKWKYEDQMLFLSAFMKDRTRVTSLQQAGNESENSDNAEHDGPQEICSGQERKENDEAVGVAQVTLPQQERLIRKRKTQKINNSASATLMKYLIENKKEEQAPEPIDYLLFIDGNYCQDFQSS</sequence>
<protein>
    <recommendedName>
        <fullName evidence="2">MADF domain-containing protein</fullName>
    </recommendedName>
</protein>
<dbReference type="InterPro" id="IPR006578">
    <property type="entry name" value="MADF-dom"/>
</dbReference>
<dbReference type="PANTHER" id="PTHR12243">
    <property type="entry name" value="MADF DOMAIN TRANSCRIPTION FACTOR"/>
    <property type="match status" value="1"/>
</dbReference>
<feature type="compositionally biased region" description="Polar residues" evidence="1">
    <location>
        <begin position="95"/>
        <end position="104"/>
    </location>
</feature>
<dbReference type="EMBL" id="JAWZYT010000194">
    <property type="protein sequence ID" value="KAK4326826.1"/>
    <property type="molecule type" value="Genomic_DNA"/>
</dbReference>
<dbReference type="PROSITE" id="PS51029">
    <property type="entry name" value="MADF"/>
    <property type="match status" value="1"/>
</dbReference>